<comment type="catalytic activity">
    <reaction evidence="7">
        <text>O-phospho-L-seryl-[protein] + H2O = L-seryl-[protein] + phosphate</text>
        <dbReference type="Rhea" id="RHEA:20629"/>
        <dbReference type="Rhea" id="RHEA-COMP:9863"/>
        <dbReference type="Rhea" id="RHEA-COMP:11604"/>
        <dbReference type="ChEBI" id="CHEBI:15377"/>
        <dbReference type="ChEBI" id="CHEBI:29999"/>
        <dbReference type="ChEBI" id="CHEBI:43474"/>
        <dbReference type="ChEBI" id="CHEBI:83421"/>
        <dbReference type="EC" id="3.1.3.16"/>
    </reaction>
</comment>
<dbReference type="Gene3D" id="3.60.21.10">
    <property type="match status" value="1"/>
</dbReference>
<dbReference type="InterPro" id="IPR006186">
    <property type="entry name" value="Ser/Thr-sp_prot-phosphatase"/>
</dbReference>
<dbReference type="GO" id="GO:0005634">
    <property type="term" value="C:nucleus"/>
    <property type="evidence" value="ECO:0007669"/>
    <property type="project" value="TreeGrafter"/>
</dbReference>
<protein>
    <recommendedName>
        <fullName evidence="2">protein-serine/threonine phosphatase</fullName>
        <ecNumber evidence="2">3.1.3.16</ecNumber>
    </recommendedName>
</protein>
<keyword evidence="12" id="KW-1185">Reference proteome</keyword>
<dbReference type="AlphaFoldDB" id="A0AA36DCF4"/>
<dbReference type="InterPro" id="IPR004843">
    <property type="entry name" value="Calcineurin-like_PHP"/>
</dbReference>
<proteinExistence type="predicted"/>
<dbReference type="EMBL" id="CATQJA010002703">
    <property type="protein sequence ID" value="CAJ0585203.1"/>
    <property type="molecule type" value="Genomic_DNA"/>
</dbReference>
<keyword evidence="3" id="KW-0479">Metal-binding</keyword>
<feature type="domain" description="Serine/threonine specific protein phosphatases" evidence="10">
    <location>
        <begin position="79"/>
        <end position="359"/>
    </location>
</feature>
<dbReference type="InterPro" id="IPR029052">
    <property type="entry name" value="Metallo-depent_PP-like"/>
</dbReference>
<dbReference type="InterPro" id="IPR050341">
    <property type="entry name" value="PP1_catalytic_subunit"/>
</dbReference>
<dbReference type="Pfam" id="PF00149">
    <property type="entry name" value="Metallophos"/>
    <property type="match status" value="1"/>
</dbReference>
<gene>
    <name evidence="11" type="ORF">MSPICULIGERA_LOCUS23234</name>
</gene>
<dbReference type="GO" id="GO:0046872">
    <property type="term" value="F:metal ion binding"/>
    <property type="evidence" value="ECO:0007669"/>
    <property type="project" value="UniProtKB-KW"/>
</dbReference>
<dbReference type="PANTHER" id="PTHR11668:SF300">
    <property type="entry name" value="SERINE_THREONINE-PROTEIN PHOSPHATASE"/>
    <property type="match status" value="1"/>
</dbReference>
<evidence type="ECO:0000256" key="6">
    <source>
        <dbReference type="ARBA" id="ARBA00023211"/>
    </source>
</evidence>
<feature type="non-terminal residue" evidence="11">
    <location>
        <position position="404"/>
    </location>
</feature>
<evidence type="ECO:0000259" key="10">
    <source>
        <dbReference type="SMART" id="SM00156"/>
    </source>
</evidence>
<dbReference type="SMART" id="SM00156">
    <property type="entry name" value="PP2Ac"/>
    <property type="match status" value="1"/>
</dbReference>
<name>A0AA36DCF4_9BILA</name>
<accession>A0AA36DCF4</accession>
<sequence>MRFATHGHIALQIKPGSRYNAGKEAETGQKNEGNPANGADERITCTTPNDCLAVASNILQTLADDRFLLKPEGQPIPKFDPAELLTVFGRATEIVNEQQGVVHLTGPVWIIGDLNGDFDTAWRIFKAYSTMAEPGTKMLFLGNLGRDNHGLPVVVLVVAAMLIHPKNVFYLAGSFEGLGPFTDLDAPDVSLLEIVGMPEAELKAAIVDFFAGLPLIATINNRILAMHGGICRSLTARVLNNGFDPRNPVEACFRRRTILSAPNWLISNYKPRPKHPKLPDHGHFFGEKAVDEARKELGIDYIIRTEELKTGIRFFGDWVISLDSSSQPRRDSAGPKSMATVLRYDGSANFRMITLIPPPCFYKSQSDFAMQYLRNIAGDRPFIETRTPKTVRYWPQPKDTKQPA</sequence>
<evidence type="ECO:0000256" key="2">
    <source>
        <dbReference type="ARBA" id="ARBA00013081"/>
    </source>
</evidence>
<evidence type="ECO:0000256" key="5">
    <source>
        <dbReference type="ARBA" id="ARBA00022912"/>
    </source>
</evidence>
<dbReference type="Proteomes" id="UP001177023">
    <property type="component" value="Unassembled WGS sequence"/>
</dbReference>
<evidence type="ECO:0000256" key="7">
    <source>
        <dbReference type="ARBA" id="ARBA00047761"/>
    </source>
</evidence>
<comment type="caution">
    <text evidence="11">The sequence shown here is derived from an EMBL/GenBank/DDBJ whole genome shotgun (WGS) entry which is preliminary data.</text>
</comment>
<evidence type="ECO:0000256" key="8">
    <source>
        <dbReference type="ARBA" id="ARBA00048336"/>
    </source>
</evidence>
<dbReference type="PANTHER" id="PTHR11668">
    <property type="entry name" value="SERINE/THREONINE PROTEIN PHOSPHATASE"/>
    <property type="match status" value="1"/>
</dbReference>
<evidence type="ECO:0000313" key="11">
    <source>
        <dbReference type="EMBL" id="CAJ0585203.1"/>
    </source>
</evidence>
<organism evidence="11 12">
    <name type="scientific">Mesorhabditis spiculigera</name>
    <dbReference type="NCBI Taxonomy" id="96644"/>
    <lineage>
        <taxon>Eukaryota</taxon>
        <taxon>Metazoa</taxon>
        <taxon>Ecdysozoa</taxon>
        <taxon>Nematoda</taxon>
        <taxon>Chromadorea</taxon>
        <taxon>Rhabditida</taxon>
        <taxon>Rhabditina</taxon>
        <taxon>Rhabditomorpha</taxon>
        <taxon>Rhabditoidea</taxon>
        <taxon>Rhabditidae</taxon>
        <taxon>Mesorhabditinae</taxon>
        <taxon>Mesorhabditis</taxon>
    </lineage>
</organism>
<evidence type="ECO:0000313" key="12">
    <source>
        <dbReference type="Proteomes" id="UP001177023"/>
    </source>
</evidence>
<comment type="cofactor">
    <cofactor evidence="1">
        <name>Mn(2+)</name>
        <dbReference type="ChEBI" id="CHEBI:29035"/>
    </cofactor>
</comment>
<dbReference type="PRINTS" id="PR00114">
    <property type="entry name" value="STPHPHTASE"/>
</dbReference>
<keyword evidence="6" id="KW-0464">Manganese</keyword>
<evidence type="ECO:0000256" key="3">
    <source>
        <dbReference type="ARBA" id="ARBA00022723"/>
    </source>
</evidence>
<evidence type="ECO:0000256" key="9">
    <source>
        <dbReference type="SAM" id="MobiDB-lite"/>
    </source>
</evidence>
<comment type="catalytic activity">
    <reaction evidence="8">
        <text>O-phospho-L-threonyl-[protein] + H2O = L-threonyl-[protein] + phosphate</text>
        <dbReference type="Rhea" id="RHEA:47004"/>
        <dbReference type="Rhea" id="RHEA-COMP:11060"/>
        <dbReference type="Rhea" id="RHEA-COMP:11605"/>
        <dbReference type="ChEBI" id="CHEBI:15377"/>
        <dbReference type="ChEBI" id="CHEBI:30013"/>
        <dbReference type="ChEBI" id="CHEBI:43474"/>
        <dbReference type="ChEBI" id="CHEBI:61977"/>
        <dbReference type="EC" id="3.1.3.16"/>
    </reaction>
</comment>
<dbReference type="EC" id="3.1.3.16" evidence="2"/>
<reference evidence="11" key="1">
    <citation type="submission" date="2023-06" db="EMBL/GenBank/DDBJ databases">
        <authorList>
            <person name="Delattre M."/>
        </authorList>
    </citation>
    <scope>NUCLEOTIDE SEQUENCE</scope>
    <source>
        <strain evidence="11">AF72</strain>
    </source>
</reference>
<dbReference type="GO" id="GO:0005737">
    <property type="term" value="C:cytoplasm"/>
    <property type="evidence" value="ECO:0007669"/>
    <property type="project" value="TreeGrafter"/>
</dbReference>
<dbReference type="GO" id="GO:0004722">
    <property type="term" value="F:protein serine/threonine phosphatase activity"/>
    <property type="evidence" value="ECO:0007669"/>
    <property type="project" value="UniProtKB-EC"/>
</dbReference>
<evidence type="ECO:0000256" key="4">
    <source>
        <dbReference type="ARBA" id="ARBA00022801"/>
    </source>
</evidence>
<keyword evidence="4" id="KW-0378">Hydrolase</keyword>
<evidence type="ECO:0000256" key="1">
    <source>
        <dbReference type="ARBA" id="ARBA00001936"/>
    </source>
</evidence>
<feature type="region of interest" description="Disordered" evidence="9">
    <location>
        <begin position="15"/>
        <end position="40"/>
    </location>
</feature>
<dbReference type="SUPFAM" id="SSF56300">
    <property type="entry name" value="Metallo-dependent phosphatases"/>
    <property type="match status" value="1"/>
</dbReference>
<keyword evidence="5" id="KW-0904">Protein phosphatase</keyword>